<name>A0AAN6MKW8_9PEZI</name>
<evidence type="ECO:0000313" key="2">
    <source>
        <dbReference type="Proteomes" id="UP001303889"/>
    </source>
</evidence>
<reference evidence="1" key="1">
    <citation type="journal article" date="2023" name="Mol. Phylogenet. Evol.">
        <title>Genome-scale phylogeny and comparative genomics of the fungal order Sordariales.</title>
        <authorList>
            <person name="Hensen N."/>
            <person name="Bonometti L."/>
            <person name="Westerberg I."/>
            <person name="Brannstrom I.O."/>
            <person name="Guillou S."/>
            <person name="Cros-Aarteil S."/>
            <person name="Calhoun S."/>
            <person name="Haridas S."/>
            <person name="Kuo A."/>
            <person name="Mondo S."/>
            <person name="Pangilinan J."/>
            <person name="Riley R."/>
            <person name="LaButti K."/>
            <person name="Andreopoulos B."/>
            <person name="Lipzen A."/>
            <person name="Chen C."/>
            <person name="Yan M."/>
            <person name="Daum C."/>
            <person name="Ng V."/>
            <person name="Clum A."/>
            <person name="Steindorff A."/>
            <person name="Ohm R.A."/>
            <person name="Martin F."/>
            <person name="Silar P."/>
            <person name="Natvig D.O."/>
            <person name="Lalanne C."/>
            <person name="Gautier V."/>
            <person name="Ament-Velasquez S.L."/>
            <person name="Kruys A."/>
            <person name="Hutchinson M.I."/>
            <person name="Powell A.J."/>
            <person name="Barry K."/>
            <person name="Miller A.N."/>
            <person name="Grigoriev I.V."/>
            <person name="Debuchy R."/>
            <person name="Gladieux P."/>
            <person name="Hiltunen Thoren M."/>
            <person name="Johannesson H."/>
        </authorList>
    </citation>
    <scope>NUCLEOTIDE SEQUENCE</scope>
    <source>
        <strain evidence="1">CBS 103.79</strain>
    </source>
</reference>
<evidence type="ECO:0000313" key="1">
    <source>
        <dbReference type="EMBL" id="KAK3902815.1"/>
    </source>
</evidence>
<proteinExistence type="predicted"/>
<dbReference type="Proteomes" id="UP001303889">
    <property type="component" value="Unassembled WGS sequence"/>
</dbReference>
<accession>A0AAN6MKW8</accession>
<keyword evidence="2" id="KW-1185">Reference proteome</keyword>
<organism evidence="1 2">
    <name type="scientific">Staphylotrichum tortipilum</name>
    <dbReference type="NCBI Taxonomy" id="2831512"/>
    <lineage>
        <taxon>Eukaryota</taxon>
        <taxon>Fungi</taxon>
        <taxon>Dikarya</taxon>
        <taxon>Ascomycota</taxon>
        <taxon>Pezizomycotina</taxon>
        <taxon>Sordariomycetes</taxon>
        <taxon>Sordariomycetidae</taxon>
        <taxon>Sordariales</taxon>
        <taxon>Chaetomiaceae</taxon>
        <taxon>Staphylotrichum</taxon>
    </lineage>
</organism>
<reference evidence="1" key="2">
    <citation type="submission" date="2023-05" db="EMBL/GenBank/DDBJ databases">
        <authorList>
            <consortium name="Lawrence Berkeley National Laboratory"/>
            <person name="Steindorff A."/>
            <person name="Hensen N."/>
            <person name="Bonometti L."/>
            <person name="Westerberg I."/>
            <person name="Brannstrom I.O."/>
            <person name="Guillou S."/>
            <person name="Cros-Aarteil S."/>
            <person name="Calhoun S."/>
            <person name="Haridas S."/>
            <person name="Kuo A."/>
            <person name="Mondo S."/>
            <person name="Pangilinan J."/>
            <person name="Riley R."/>
            <person name="Labutti K."/>
            <person name="Andreopoulos B."/>
            <person name="Lipzen A."/>
            <person name="Chen C."/>
            <person name="Yanf M."/>
            <person name="Daum C."/>
            <person name="Ng V."/>
            <person name="Clum A."/>
            <person name="Ohm R."/>
            <person name="Martin F."/>
            <person name="Silar P."/>
            <person name="Natvig D."/>
            <person name="Lalanne C."/>
            <person name="Gautier V."/>
            <person name="Ament-Velasquez S.L."/>
            <person name="Kruys A."/>
            <person name="Hutchinson M.I."/>
            <person name="Powell A.J."/>
            <person name="Barry K."/>
            <person name="Miller A.N."/>
            <person name="Grigoriev I.V."/>
            <person name="Debuchy R."/>
            <person name="Gladieux P."/>
            <person name="Thoren M.H."/>
            <person name="Johannesson H."/>
        </authorList>
    </citation>
    <scope>NUCLEOTIDE SEQUENCE</scope>
    <source>
        <strain evidence="1">CBS 103.79</strain>
    </source>
</reference>
<dbReference type="EMBL" id="MU855485">
    <property type="protein sequence ID" value="KAK3902815.1"/>
    <property type="molecule type" value="Genomic_DNA"/>
</dbReference>
<dbReference type="AlphaFoldDB" id="A0AAN6MKW8"/>
<comment type="caution">
    <text evidence="1">The sequence shown here is derived from an EMBL/GenBank/DDBJ whole genome shotgun (WGS) entry which is preliminary data.</text>
</comment>
<protein>
    <submittedName>
        <fullName evidence="1">Uncharacterized protein</fullName>
    </submittedName>
</protein>
<sequence>MLIQQQAALHVLISAARCRPGALSAEAKIQWCCEHKWGFVVYRCSYAKEFDGGWDDLKRRIQRMREAIATQSDAPGIAERMDFVFVEDPAPRAWARADNPAFDMDDTQIMTRGARYDFFLMVDGEGLWGGYIGLVQGWPLAPGEEDWMKIRTSSVGPELYYELGNPEVWYVYYRPPESGVSTTGW</sequence>
<gene>
    <name evidence="1" type="ORF">C8A05DRAFT_43834</name>
</gene>